<protein>
    <recommendedName>
        <fullName evidence="4">Transmembrane protein</fullName>
    </recommendedName>
</protein>
<dbReference type="RefSeq" id="XP_017026163.1">
    <property type="nucleotide sequence ID" value="XM_017170674.3"/>
</dbReference>
<dbReference type="AlphaFoldDB" id="A0A6P4IUV3"/>
<dbReference type="Proteomes" id="UP001652661">
    <property type="component" value="Chromosome 2R"/>
</dbReference>
<evidence type="ECO:0000313" key="3">
    <source>
        <dbReference type="RefSeq" id="XP_017026163.1"/>
    </source>
</evidence>
<proteinExistence type="predicted"/>
<evidence type="ECO:0000256" key="1">
    <source>
        <dbReference type="SAM" id="Phobius"/>
    </source>
</evidence>
<reference evidence="3" key="2">
    <citation type="submission" date="2025-08" db="UniProtKB">
        <authorList>
            <consortium name="RefSeq"/>
        </authorList>
    </citation>
    <scope>IDENTIFICATION</scope>
    <source>
        <strain evidence="3">14028-0561.14</strain>
        <tissue evidence="3">Whole fly</tissue>
    </source>
</reference>
<keyword evidence="1" id="KW-0812">Transmembrane</keyword>
<dbReference type="GeneID" id="108077380"/>
<accession>A0A6P4IUV3</accession>
<reference evidence="2" key="1">
    <citation type="submission" date="2025-05" db="UniProtKB">
        <authorList>
            <consortium name="RefSeq"/>
        </authorList>
    </citation>
    <scope>NUCLEOTIDE SEQUENCE [LARGE SCALE GENOMIC DNA]</scope>
    <source>
        <strain evidence="2">14028-0561.14</strain>
    </source>
</reference>
<evidence type="ECO:0008006" key="4">
    <source>
        <dbReference type="Google" id="ProtNLM"/>
    </source>
</evidence>
<keyword evidence="1" id="KW-1133">Transmembrane helix</keyword>
<gene>
    <name evidence="3" type="primary">LOC108077380</name>
</gene>
<evidence type="ECO:0000313" key="2">
    <source>
        <dbReference type="Proteomes" id="UP001652661"/>
    </source>
</evidence>
<feature type="transmembrane region" description="Helical" evidence="1">
    <location>
        <begin position="60"/>
        <end position="77"/>
    </location>
</feature>
<keyword evidence="1" id="KW-0472">Membrane</keyword>
<organism evidence="2 3">
    <name type="scientific">Drosophila kikkawai</name>
    <name type="common">Fruit fly</name>
    <dbReference type="NCBI Taxonomy" id="30033"/>
    <lineage>
        <taxon>Eukaryota</taxon>
        <taxon>Metazoa</taxon>
        <taxon>Ecdysozoa</taxon>
        <taxon>Arthropoda</taxon>
        <taxon>Hexapoda</taxon>
        <taxon>Insecta</taxon>
        <taxon>Pterygota</taxon>
        <taxon>Neoptera</taxon>
        <taxon>Endopterygota</taxon>
        <taxon>Diptera</taxon>
        <taxon>Brachycera</taxon>
        <taxon>Muscomorpha</taxon>
        <taxon>Ephydroidea</taxon>
        <taxon>Drosophilidae</taxon>
        <taxon>Drosophila</taxon>
        <taxon>Sophophora</taxon>
    </lineage>
</organism>
<keyword evidence="2" id="KW-1185">Reference proteome</keyword>
<name>A0A6P4IUV3_DROKI</name>
<sequence length="78" mass="8943">MCIKNCEDIKFRNCKGGEIGNEGGKNNVIHASSSGHEYFQLQLQLQSKLNKQRQKGSKFPNFRIIMCCCYLIIMVLMI</sequence>